<name>A0A4Z2G6T8_9TELE</name>
<proteinExistence type="predicted"/>
<reference evidence="1 2" key="1">
    <citation type="submission" date="2019-03" db="EMBL/GenBank/DDBJ databases">
        <title>First draft genome of Liparis tanakae, snailfish: a comprehensive survey of snailfish specific genes.</title>
        <authorList>
            <person name="Kim W."/>
            <person name="Song I."/>
            <person name="Jeong J.-H."/>
            <person name="Kim D."/>
            <person name="Kim S."/>
            <person name="Ryu S."/>
            <person name="Song J.Y."/>
            <person name="Lee S.K."/>
        </authorList>
    </citation>
    <scope>NUCLEOTIDE SEQUENCE [LARGE SCALE GENOMIC DNA]</scope>
    <source>
        <tissue evidence="1">Muscle</tissue>
    </source>
</reference>
<dbReference type="EMBL" id="SRLO01000662">
    <property type="protein sequence ID" value="TNN49276.1"/>
    <property type="molecule type" value="Genomic_DNA"/>
</dbReference>
<sequence>MLNRDEKEGGVPPEVEEQIIINIVIIQRPTPVVEAKLKKSETVSSRRRFISGSKAFRAS</sequence>
<evidence type="ECO:0000313" key="1">
    <source>
        <dbReference type="EMBL" id="TNN49276.1"/>
    </source>
</evidence>
<accession>A0A4Z2G6T8</accession>
<keyword evidence="2" id="KW-1185">Reference proteome</keyword>
<organism evidence="1 2">
    <name type="scientific">Liparis tanakae</name>
    <name type="common">Tanaka's snailfish</name>
    <dbReference type="NCBI Taxonomy" id="230148"/>
    <lineage>
        <taxon>Eukaryota</taxon>
        <taxon>Metazoa</taxon>
        <taxon>Chordata</taxon>
        <taxon>Craniata</taxon>
        <taxon>Vertebrata</taxon>
        <taxon>Euteleostomi</taxon>
        <taxon>Actinopterygii</taxon>
        <taxon>Neopterygii</taxon>
        <taxon>Teleostei</taxon>
        <taxon>Neoteleostei</taxon>
        <taxon>Acanthomorphata</taxon>
        <taxon>Eupercaria</taxon>
        <taxon>Perciformes</taxon>
        <taxon>Cottioidei</taxon>
        <taxon>Cottales</taxon>
        <taxon>Liparidae</taxon>
        <taxon>Liparis</taxon>
    </lineage>
</organism>
<dbReference type="Proteomes" id="UP000314294">
    <property type="component" value="Unassembled WGS sequence"/>
</dbReference>
<evidence type="ECO:0000313" key="2">
    <source>
        <dbReference type="Proteomes" id="UP000314294"/>
    </source>
</evidence>
<gene>
    <name evidence="1" type="ORF">EYF80_040513</name>
</gene>
<comment type="caution">
    <text evidence="1">The sequence shown here is derived from an EMBL/GenBank/DDBJ whole genome shotgun (WGS) entry which is preliminary data.</text>
</comment>
<dbReference type="AlphaFoldDB" id="A0A4Z2G6T8"/>
<protein>
    <submittedName>
        <fullName evidence="1">Uncharacterized protein</fullName>
    </submittedName>
</protein>